<sequence length="113" mass="13583">MWSHSIDLNIIYILLIEAQNSMEIHQFLDGFRLAKDSIKQRYNKIMKEFMEHRCCNHDINLFFIYLEQVLNFLFLKKQYDAVKLALSYVVYNGLPFVQKDKAMARKQTEMKLV</sequence>
<dbReference type="EMBL" id="ASPP01005068">
    <property type="protein sequence ID" value="ETO31225.1"/>
    <property type="molecule type" value="Genomic_DNA"/>
</dbReference>
<reference evidence="1 2" key="1">
    <citation type="journal article" date="2013" name="Curr. Biol.">
        <title>The Genome of the Foraminiferan Reticulomyxa filosa.</title>
        <authorList>
            <person name="Glockner G."/>
            <person name="Hulsmann N."/>
            <person name="Schleicher M."/>
            <person name="Noegel A.A."/>
            <person name="Eichinger L."/>
            <person name="Gallinger C."/>
            <person name="Pawlowski J."/>
            <person name="Sierra R."/>
            <person name="Euteneuer U."/>
            <person name="Pillet L."/>
            <person name="Moustafa A."/>
            <person name="Platzer M."/>
            <person name="Groth M."/>
            <person name="Szafranski K."/>
            <person name="Schliwa M."/>
        </authorList>
    </citation>
    <scope>NUCLEOTIDE SEQUENCE [LARGE SCALE GENOMIC DNA]</scope>
</reference>
<accession>X6NY27</accession>
<name>X6NY27_RETFI</name>
<protein>
    <submittedName>
        <fullName evidence="1">Uncharacterized protein</fullName>
    </submittedName>
</protein>
<gene>
    <name evidence="1" type="ORF">RFI_05898</name>
</gene>
<organism evidence="1 2">
    <name type="scientific">Reticulomyxa filosa</name>
    <dbReference type="NCBI Taxonomy" id="46433"/>
    <lineage>
        <taxon>Eukaryota</taxon>
        <taxon>Sar</taxon>
        <taxon>Rhizaria</taxon>
        <taxon>Retaria</taxon>
        <taxon>Foraminifera</taxon>
        <taxon>Monothalamids</taxon>
        <taxon>Reticulomyxidae</taxon>
        <taxon>Reticulomyxa</taxon>
    </lineage>
</organism>
<dbReference type="Proteomes" id="UP000023152">
    <property type="component" value="Unassembled WGS sequence"/>
</dbReference>
<comment type="caution">
    <text evidence="1">The sequence shown here is derived from an EMBL/GenBank/DDBJ whole genome shotgun (WGS) entry which is preliminary data.</text>
</comment>
<dbReference type="AlphaFoldDB" id="X6NY27"/>
<evidence type="ECO:0000313" key="2">
    <source>
        <dbReference type="Proteomes" id="UP000023152"/>
    </source>
</evidence>
<evidence type="ECO:0000313" key="1">
    <source>
        <dbReference type="EMBL" id="ETO31225.1"/>
    </source>
</evidence>
<proteinExistence type="predicted"/>
<keyword evidence="2" id="KW-1185">Reference proteome</keyword>